<dbReference type="Gene3D" id="2.50.20.10">
    <property type="entry name" value="Lipoprotein localisation LolA/LolB/LppX"/>
    <property type="match status" value="1"/>
</dbReference>
<reference evidence="3 4" key="1">
    <citation type="submission" date="2022-10" db="EMBL/GenBank/DDBJ databases">
        <title>Defluviimonas sp. nov., isolated from ocean surface sediments.</title>
        <authorList>
            <person name="He W."/>
            <person name="Wang L."/>
            <person name="Zhang D.-F."/>
        </authorList>
    </citation>
    <scope>NUCLEOTIDE SEQUENCE [LARGE SCALE GENOMIC DNA]</scope>
    <source>
        <strain evidence="3 4">WL0024</strain>
    </source>
</reference>
<accession>A0ABT2X1U7</accession>
<comment type="caution">
    <text evidence="3">The sequence shown here is derived from an EMBL/GenBank/DDBJ whole genome shotgun (WGS) entry which is preliminary data.</text>
</comment>
<dbReference type="RefSeq" id="WP_263334834.1">
    <property type="nucleotide sequence ID" value="NZ_JAOVQO010000006.1"/>
</dbReference>
<feature type="chain" id="PRO_5046474647" evidence="2">
    <location>
        <begin position="23"/>
        <end position="202"/>
    </location>
</feature>
<evidence type="ECO:0000313" key="4">
    <source>
        <dbReference type="Proteomes" id="UP001209535"/>
    </source>
</evidence>
<protein>
    <submittedName>
        <fullName evidence="3">Outer membrane lipoprotein carrier protein LolA</fullName>
    </submittedName>
</protein>
<keyword evidence="1 2" id="KW-0732">Signal</keyword>
<keyword evidence="4" id="KW-1185">Reference proteome</keyword>
<evidence type="ECO:0000256" key="1">
    <source>
        <dbReference type="ARBA" id="ARBA00022729"/>
    </source>
</evidence>
<keyword evidence="3" id="KW-0449">Lipoprotein</keyword>
<evidence type="ECO:0000313" key="3">
    <source>
        <dbReference type="EMBL" id="MCU9847920.1"/>
    </source>
</evidence>
<organism evidence="3 4">
    <name type="scientific">Albidovulum salinarum</name>
    <dbReference type="NCBI Taxonomy" id="2984153"/>
    <lineage>
        <taxon>Bacteria</taxon>
        <taxon>Pseudomonadati</taxon>
        <taxon>Pseudomonadota</taxon>
        <taxon>Alphaproteobacteria</taxon>
        <taxon>Rhodobacterales</taxon>
        <taxon>Paracoccaceae</taxon>
        <taxon>Albidovulum</taxon>
    </lineage>
</organism>
<proteinExistence type="predicted"/>
<dbReference type="InterPro" id="IPR029046">
    <property type="entry name" value="LolA/LolB/LppX"/>
</dbReference>
<dbReference type="PANTHER" id="PTHR35869:SF1">
    <property type="entry name" value="OUTER-MEMBRANE LIPOPROTEIN CARRIER PROTEIN"/>
    <property type="match status" value="1"/>
</dbReference>
<sequence>MKHLRLLLAPLALALTVSPALAEKIPLAQISGYLNSLKTAEAPFQQINADGSTSSGKVIIRRPGRMRFEYGPPDRTLVLASGGQVAIFDGKSNQPPEQYPLKKTPLNLILAANVDLSREKMVVGHTESGSLTIVTAQDPEHPEYGTLQLAFSANPVALKQWLVTDEAGGQTTVILGPLEAGNSYRPSIFSIHAEAERQKRRK</sequence>
<dbReference type="Pfam" id="PF03548">
    <property type="entry name" value="LolA"/>
    <property type="match status" value="1"/>
</dbReference>
<dbReference type="InterPro" id="IPR004564">
    <property type="entry name" value="OM_lipoprot_carrier_LolA-like"/>
</dbReference>
<dbReference type="CDD" id="cd16325">
    <property type="entry name" value="LolA"/>
    <property type="match status" value="1"/>
</dbReference>
<feature type="signal peptide" evidence="2">
    <location>
        <begin position="1"/>
        <end position="22"/>
    </location>
</feature>
<gene>
    <name evidence="3" type="ORF">OEZ60_07860</name>
</gene>
<evidence type="ECO:0000256" key="2">
    <source>
        <dbReference type="SAM" id="SignalP"/>
    </source>
</evidence>
<dbReference type="PANTHER" id="PTHR35869">
    <property type="entry name" value="OUTER-MEMBRANE LIPOPROTEIN CARRIER PROTEIN"/>
    <property type="match status" value="1"/>
</dbReference>
<name>A0ABT2X1U7_9RHOB</name>
<dbReference type="Proteomes" id="UP001209535">
    <property type="component" value="Unassembled WGS sequence"/>
</dbReference>
<dbReference type="SUPFAM" id="SSF89392">
    <property type="entry name" value="Prokaryotic lipoproteins and lipoprotein localization factors"/>
    <property type="match status" value="1"/>
</dbReference>
<dbReference type="EMBL" id="JAOVQO010000006">
    <property type="protein sequence ID" value="MCU9847920.1"/>
    <property type="molecule type" value="Genomic_DNA"/>
</dbReference>